<dbReference type="AlphaFoldDB" id="A0A345UPH7"/>
<evidence type="ECO:0000256" key="6">
    <source>
        <dbReference type="ARBA" id="ARBA00023125"/>
    </source>
</evidence>
<dbReference type="GO" id="GO:0008233">
    <property type="term" value="F:peptidase activity"/>
    <property type="evidence" value="ECO:0007669"/>
    <property type="project" value="UniProtKB-KW"/>
</dbReference>
<sequence length="233" mass="26555">MCGRYVRFSTKTELEHHFETIFRIEEEPGPSYNTAPGTLNPVVLTGRAQTRGITLMKWGLIPPFADSPNIGYKMMNARSETLHEKPSFRPAFERKRCLVPANGFYEWQQSGSAKVPHFISLKEEPLFAFAGLFERWLSPENASVFTYTIITTQANPLIAPLHERMPVILRPEQYDTWLDQTQRNLGALQEMLQPYPAEAMQFWEVPEDVNKASVNHPDLMKPGSGSLQAPTLF</sequence>
<dbReference type="InterPro" id="IPR036590">
    <property type="entry name" value="SRAP-like"/>
</dbReference>
<dbReference type="PANTHER" id="PTHR13604">
    <property type="entry name" value="DC12-RELATED"/>
    <property type="match status" value="1"/>
</dbReference>
<dbReference type="GO" id="GO:0003697">
    <property type="term" value="F:single-stranded DNA binding"/>
    <property type="evidence" value="ECO:0007669"/>
    <property type="project" value="InterPro"/>
</dbReference>
<evidence type="ECO:0000313" key="9">
    <source>
        <dbReference type="EMBL" id="AXJ02379.1"/>
    </source>
</evidence>
<proteinExistence type="inferred from homology"/>
<dbReference type="KEGG" id="cprv:CYPRO_3145"/>
<dbReference type="GO" id="GO:0106300">
    <property type="term" value="P:protein-DNA covalent cross-linking repair"/>
    <property type="evidence" value="ECO:0007669"/>
    <property type="project" value="InterPro"/>
</dbReference>
<dbReference type="PANTHER" id="PTHR13604:SF0">
    <property type="entry name" value="ABASIC SITE PROCESSING PROTEIN HMCES"/>
    <property type="match status" value="1"/>
</dbReference>
<evidence type="ECO:0000256" key="7">
    <source>
        <dbReference type="ARBA" id="ARBA00023239"/>
    </source>
</evidence>
<evidence type="ECO:0000313" key="10">
    <source>
        <dbReference type="Proteomes" id="UP000254808"/>
    </source>
</evidence>
<dbReference type="Proteomes" id="UP000254808">
    <property type="component" value="Chromosome"/>
</dbReference>
<gene>
    <name evidence="9" type="ORF">CYPRO_3145</name>
</gene>
<keyword evidence="10" id="KW-1185">Reference proteome</keyword>
<dbReference type="OrthoDB" id="9782620at2"/>
<keyword evidence="3" id="KW-0227">DNA damage</keyword>
<keyword evidence="2 8" id="KW-0645">Protease</keyword>
<keyword evidence="6" id="KW-0238">DNA-binding</keyword>
<evidence type="ECO:0000256" key="4">
    <source>
        <dbReference type="ARBA" id="ARBA00022801"/>
    </source>
</evidence>
<dbReference type="RefSeq" id="WP_114985474.1">
    <property type="nucleotide sequence ID" value="NZ_CP027806.1"/>
</dbReference>
<evidence type="ECO:0000256" key="5">
    <source>
        <dbReference type="ARBA" id="ARBA00023124"/>
    </source>
</evidence>
<evidence type="ECO:0000256" key="1">
    <source>
        <dbReference type="ARBA" id="ARBA00008136"/>
    </source>
</evidence>
<keyword evidence="7" id="KW-0456">Lyase</keyword>
<accession>A0A345UPH7</accession>
<dbReference type="GO" id="GO:0016829">
    <property type="term" value="F:lyase activity"/>
    <property type="evidence" value="ECO:0007669"/>
    <property type="project" value="UniProtKB-KW"/>
</dbReference>
<dbReference type="EMBL" id="CP027806">
    <property type="protein sequence ID" value="AXJ02379.1"/>
    <property type="molecule type" value="Genomic_DNA"/>
</dbReference>
<evidence type="ECO:0000256" key="3">
    <source>
        <dbReference type="ARBA" id="ARBA00022763"/>
    </source>
</evidence>
<evidence type="ECO:0000256" key="8">
    <source>
        <dbReference type="RuleBase" id="RU364100"/>
    </source>
</evidence>
<keyword evidence="5" id="KW-0190">Covalent protein-DNA linkage</keyword>
<dbReference type="SUPFAM" id="SSF143081">
    <property type="entry name" value="BB1717-like"/>
    <property type="match status" value="1"/>
</dbReference>
<reference evidence="9 10" key="1">
    <citation type="submission" date="2018-03" db="EMBL/GenBank/DDBJ databases">
        <title>Phenotypic and genomic properties of Cyclonatronum proteinivorum gen. nov., sp. nov., a haloalkaliphilic bacteroidete from soda lakes possessing Na+-translocating rhodopsin.</title>
        <authorList>
            <person name="Toshchakov S.V."/>
            <person name="Korzhenkov A."/>
            <person name="Samarov N.I."/>
            <person name="Kublanov I.V."/>
            <person name="Muntyan M.S."/>
            <person name="Sorokin D.Y."/>
        </authorList>
    </citation>
    <scope>NUCLEOTIDE SEQUENCE [LARGE SCALE GENOMIC DNA]</scope>
    <source>
        <strain evidence="9 10">Omega</strain>
    </source>
</reference>
<dbReference type="EC" id="3.4.-.-" evidence="8"/>
<comment type="similarity">
    <text evidence="1 8">Belongs to the SOS response-associated peptidase family.</text>
</comment>
<protein>
    <recommendedName>
        <fullName evidence="8">Abasic site processing protein</fullName>
        <ecNumber evidence="8">3.4.-.-</ecNumber>
    </recommendedName>
</protein>
<keyword evidence="4 8" id="KW-0378">Hydrolase</keyword>
<dbReference type="InterPro" id="IPR003738">
    <property type="entry name" value="SRAP"/>
</dbReference>
<dbReference type="Gene3D" id="3.90.1680.10">
    <property type="entry name" value="SOS response associated peptidase-like"/>
    <property type="match status" value="1"/>
</dbReference>
<evidence type="ECO:0000256" key="2">
    <source>
        <dbReference type="ARBA" id="ARBA00022670"/>
    </source>
</evidence>
<organism evidence="9 10">
    <name type="scientific">Cyclonatronum proteinivorum</name>
    <dbReference type="NCBI Taxonomy" id="1457365"/>
    <lineage>
        <taxon>Bacteria</taxon>
        <taxon>Pseudomonadati</taxon>
        <taxon>Balneolota</taxon>
        <taxon>Balneolia</taxon>
        <taxon>Balneolales</taxon>
        <taxon>Cyclonatronaceae</taxon>
        <taxon>Cyclonatronum</taxon>
    </lineage>
</organism>
<dbReference type="Pfam" id="PF02586">
    <property type="entry name" value="SRAP"/>
    <property type="match status" value="1"/>
</dbReference>
<name>A0A345UPH7_9BACT</name>
<dbReference type="GO" id="GO:0006508">
    <property type="term" value="P:proteolysis"/>
    <property type="evidence" value="ECO:0007669"/>
    <property type="project" value="UniProtKB-KW"/>
</dbReference>